<dbReference type="AlphaFoldDB" id="A0A090L709"/>
<comment type="subcellular location">
    <subcellularLocation>
        <location evidence="2">Cytoplasm</location>
    </subcellularLocation>
    <subcellularLocation>
        <location evidence="1">Endomembrane system</location>
    </subcellularLocation>
</comment>
<feature type="domain" description="EF-hand" evidence="8">
    <location>
        <begin position="74"/>
        <end position="109"/>
    </location>
</feature>
<dbReference type="PROSITE" id="PS00018">
    <property type="entry name" value="EF_HAND_1"/>
    <property type="match status" value="2"/>
</dbReference>
<proteinExistence type="predicted"/>
<protein>
    <submittedName>
        <fullName evidence="9 11">Programmed cell death protein 6</fullName>
    </submittedName>
</protein>
<dbReference type="EMBL" id="LN609528">
    <property type="protein sequence ID" value="CEF63908.1"/>
    <property type="molecule type" value="Genomic_DNA"/>
</dbReference>
<evidence type="ECO:0000256" key="5">
    <source>
        <dbReference type="ARBA" id="ARBA00022737"/>
    </source>
</evidence>
<dbReference type="GeneID" id="36376273"/>
<evidence type="ECO:0000256" key="4">
    <source>
        <dbReference type="ARBA" id="ARBA00022723"/>
    </source>
</evidence>
<dbReference type="Pfam" id="PF13499">
    <property type="entry name" value="EF-hand_7"/>
    <property type="match status" value="1"/>
</dbReference>
<dbReference type="OMA" id="MAYNYSI"/>
<keyword evidence="5" id="KW-0677">Repeat</keyword>
<dbReference type="PANTHER" id="PTHR46735">
    <property type="entry name" value="CALPAIN, SMALL SUBUNIT 1 A-RELATED"/>
    <property type="match status" value="1"/>
</dbReference>
<keyword evidence="3" id="KW-0963">Cytoplasm</keyword>
<dbReference type="STRING" id="34506.A0A090L709"/>
<keyword evidence="7" id="KW-0472">Membrane</keyword>
<dbReference type="SMART" id="SM00054">
    <property type="entry name" value="EFh"/>
    <property type="match status" value="3"/>
</dbReference>
<accession>A0A090L709</accession>
<dbReference type="GO" id="GO:0005509">
    <property type="term" value="F:calcium ion binding"/>
    <property type="evidence" value="ECO:0007669"/>
    <property type="project" value="InterPro"/>
</dbReference>
<reference evidence="11" key="2">
    <citation type="submission" date="2020-12" db="UniProtKB">
        <authorList>
            <consortium name="WormBaseParasite"/>
        </authorList>
    </citation>
    <scope>IDENTIFICATION</scope>
</reference>
<dbReference type="SUPFAM" id="SSF47473">
    <property type="entry name" value="EF-hand"/>
    <property type="match status" value="1"/>
</dbReference>
<evidence type="ECO:0000256" key="3">
    <source>
        <dbReference type="ARBA" id="ARBA00022490"/>
    </source>
</evidence>
<name>A0A090L709_STRRB</name>
<evidence type="ECO:0000313" key="12">
    <source>
        <dbReference type="WormBase" id="SRAE_1000216400"/>
    </source>
</evidence>
<keyword evidence="10" id="KW-1185">Reference proteome</keyword>
<evidence type="ECO:0000313" key="11">
    <source>
        <dbReference type="WBParaSite" id="SRAE_1000216400.1"/>
    </source>
</evidence>
<dbReference type="PANTHER" id="PTHR46735:SF3">
    <property type="entry name" value="CALPAIN SMALL SUBUNIT 1-RELATED"/>
    <property type="match status" value="1"/>
</dbReference>
<dbReference type="WormBase" id="SRAE_1000216400">
    <property type="protein sequence ID" value="SRP05761"/>
    <property type="gene ID" value="WBGene00258778"/>
</dbReference>
<dbReference type="Proteomes" id="UP000035682">
    <property type="component" value="Unplaced"/>
</dbReference>
<dbReference type="CTD" id="36376273"/>
<feature type="domain" description="EF-hand" evidence="8">
    <location>
        <begin position="7"/>
        <end position="42"/>
    </location>
</feature>
<dbReference type="WBParaSite" id="SRAE_1000216400.1">
    <property type="protein sequence ID" value="SRAE_1000216400.1"/>
    <property type="gene ID" value="WBGene00258778"/>
</dbReference>
<dbReference type="InterPro" id="IPR002048">
    <property type="entry name" value="EF_hand_dom"/>
</dbReference>
<evidence type="ECO:0000256" key="7">
    <source>
        <dbReference type="ARBA" id="ARBA00023136"/>
    </source>
</evidence>
<evidence type="ECO:0000313" key="10">
    <source>
        <dbReference type="Proteomes" id="UP000035682"/>
    </source>
</evidence>
<dbReference type="InterPro" id="IPR018247">
    <property type="entry name" value="EF_Hand_1_Ca_BS"/>
</dbReference>
<dbReference type="Pfam" id="PF13202">
    <property type="entry name" value="EF-hand_5"/>
    <property type="match status" value="1"/>
</dbReference>
<dbReference type="Gene3D" id="1.10.238.10">
    <property type="entry name" value="EF-hand"/>
    <property type="match status" value="1"/>
</dbReference>
<dbReference type="RefSeq" id="XP_024503109.1">
    <property type="nucleotide sequence ID" value="XM_024649209.1"/>
</dbReference>
<reference evidence="9 10" key="1">
    <citation type="submission" date="2014-09" db="EMBL/GenBank/DDBJ databases">
        <authorList>
            <person name="Martin A.A."/>
        </authorList>
    </citation>
    <scope>NUCLEOTIDE SEQUENCE</scope>
    <source>
        <strain evidence="10">ED321</strain>
        <strain evidence="9">ED321 Heterogonic</strain>
    </source>
</reference>
<dbReference type="PROSITE" id="PS50222">
    <property type="entry name" value="EF_HAND_2"/>
    <property type="match status" value="2"/>
</dbReference>
<dbReference type="GO" id="GO:0012505">
    <property type="term" value="C:endomembrane system"/>
    <property type="evidence" value="ECO:0007669"/>
    <property type="project" value="UniProtKB-SubCell"/>
</dbReference>
<evidence type="ECO:0000313" key="9">
    <source>
        <dbReference type="EMBL" id="CEF63908.1"/>
    </source>
</evidence>
<dbReference type="InterPro" id="IPR011992">
    <property type="entry name" value="EF-hand-dom_pair"/>
</dbReference>
<sequence>MAYNYSIHYAAADAFFLILDRNRSGTISMDEFQRGMSNGTTERFDMDTVSLLFAMIDREGHKKLNMSQFRVVFSFVEAWKRAFHAVDRDRSGAIEVREFKELLYHMGYKISDASIMLFVNKFARKRPMTLFFDDFIRSVISLQLLTDAFKVKDIGKQGFIQLSYEEFLLILGQSGICR</sequence>
<gene>
    <name evidence="9 11 12" type="ORF">SRAE_1000216400</name>
</gene>
<evidence type="ECO:0000256" key="1">
    <source>
        <dbReference type="ARBA" id="ARBA00004308"/>
    </source>
</evidence>
<keyword evidence="6" id="KW-0106">Calcium</keyword>
<evidence type="ECO:0000256" key="6">
    <source>
        <dbReference type="ARBA" id="ARBA00022837"/>
    </source>
</evidence>
<evidence type="ECO:0000256" key="2">
    <source>
        <dbReference type="ARBA" id="ARBA00004496"/>
    </source>
</evidence>
<organism evidence="9">
    <name type="scientific">Strongyloides ratti</name>
    <name type="common">Parasitic roundworm</name>
    <dbReference type="NCBI Taxonomy" id="34506"/>
    <lineage>
        <taxon>Eukaryota</taxon>
        <taxon>Metazoa</taxon>
        <taxon>Ecdysozoa</taxon>
        <taxon>Nematoda</taxon>
        <taxon>Chromadorea</taxon>
        <taxon>Rhabditida</taxon>
        <taxon>Tylenchina</taxon>
        <taxon>Panagrolaimomorpha</taxon>
        <taxon>Strongyloidoidea</taxon>
        <taxon>Strongyloididae</taxon>
        <taxon>Strongyloides</taxon>
    </lineage>
</organism>
<dbReference type="CDD" id="cd16180">
    <property type="entry name" value="EFh_PEF_Group_I"/>
    <property type="match status" value="1"/>
</dbReference>
<dbReference type="OrthoDB" id="186625at2759"/>
<evidence type="ECO:0000259" key="8">
    <source>
        <dbReference type="PROSITE" id="PS50222"/>
    </source>
</evidence>
<keyword evidence="4" id="KW-0479">Metal-binding</keyword>
<dbReference type="GO" id="GO:0005737">
    <property type="term" value="C:cytoplasm"/>
    <property type="evidence" value="ECO:0007669"/>
    <property type="project" value="UniProtKB-SubCell"/>
</dbReference>